<comment type="caution">
    <text evidence="2">The sequence shown here is derived from an EMBL/GenBank/DDBJ whole genome shotgun (WGS) entry which is preliminary data.</text>
</comment>
<organism evidence="2 3">
    <name type="scientific">Penicillium canariense</name>
    <dbReference type="NCBI Taxonomy" id="189055"/>
    <lineage>
        <taxon>Eukaryota</taxon>
        <taxon>Fungi</taxon>
        <taxon>Dikarya</taxon>
        <taxon>Ascomycota</taxon>
        <taxon>Pezizomycotina</taxon>
        <taxon>Eurotiomycetes</taxon>
        <taxon>Eurotiomycetidae</taxon>
        <taxon>Eurotiales</taxon>
        <taxon>Aspergillaceae</taxon>
        <taxon>Penicillium</taxon>
    </lineage>
</organism>
<keyword evidence="3" id="KW-1185">Reference proteome</keyword>
<reference evidence="2" key="1">
    <citation type="submission" date="2022-11" db="EMBL/GenBank/DDBJ databases">
        <authorList>
            <person name="Petersen C."/>
        </authorList>
    </citation>
    <scope>NUCLEOTIDE SEQUENCE</scope>
    <source>
        <strain evidence="2">IBT 26290</strain>
    </source>
</reference>
<reference evidence="2" key="2">
    <citation type="journal article" date="2023" name="IMA Fungus">
        <title>Comparative genomic study of the Penicillium genus elucidates a diverse pangenome and 15 lateral gene transfer events.</title>
        <authorList>
            <person name="Petersen C."/>
            <person name="Sorensen T."/>
            <person name="Nielsen M.R."/>
            <person name="Sondergaard T.E."/>
            <person name="Sorensen J.L."/>
            <person name="Fitzpatrick D.A."/>
            <person name="Frisvad J.C."/>
            <person name="Nielsen K.L."/>
        </authorList>
    </citation>
    <scope>NUCLEOTIDE SEQUENCE</scope>
    <source>
        <strain evidence="2">IBT 26290</strain>
    </source>
</reference>
<protein>
    <submittedName>
        <fullName evidence="2">Uncharacterized protein</fullName>
    </submittedName>
</protein>
<evidence type="ECO:0000313" key="3">
    <source>
        <dbReference type="Proteomes" id="UP001149163"/>
    </source>
</evidence>
<dbReference type="RefSeq" id="XP_056546708.1">
    <property type="nucleotide sequence ID" value="XM_056683102.1"/>
</dbReference>
<dbReference type="GeneID" id="81422278"/>
<gene>
    <name evidence="2" type="ORF">N7482_000977</name>
</gene>
<dbReference type="AlphaFoldDB" id="A0A9W9LT52"/>
<sequence length="99" mass="10691">MSTADPLESSSSESRLSSPILSLARPAGASSRWDWPLLKIAVPTIPFADKASARAGILDFRRQSHHAAHALGRPGNWGEAAAWEIIRPPEPLAVLRTQD</sequence>
<proteinExistence type="predicted"/>
<dbReference type="EMBL" id="JAPQKN010000001">
    <property type="protein sequence ID" value="KAJ5175100.1"/>
    <property type="molecule type" value="Genomic_DNA"/>
</dbReference>
<name>A0A9W9LT52_9EURO</name>
<evidence type="ECO:0000313" key="2">
    <source>
        <dbReference type="EMBL" id="KAJ5175100.1"/>
    </source>
</evidence>
<accession>A0A9W9LT52</accession>
<dbReference type="Proteomes" id="UP001149163">
    <property type="component" value="Unassembled WGS sequence"/>
</dbReference>
<evidence type="ECO:0000256" key="1">
    <source>
        <dbReference type="SAM" id="MobiDB-lite"/>
    </source>
</evidence>
<feature type="region of interest" description="Disordered" evidence="1">
    <location>
        <begin position="1"/>
        <end position="20"/>
    </location>
</feature>